<dbReference type="RefSeq" id="WP_103889753.1">
    <property type="nucleotide sequence ID" value="NZ_FNVU01000020.1"/>
</dbReference>
<proteinExistence type="predicted"/>
<dbReference type="EMBL" id="FNVU01000020">
    <property type="protein sequence ID" value="SEG89655.1"/>
    <property type="molecule type" value="Genomic_DNA"/>
</dbReference>
<sequence>MADHQHDPQQQHAAHPHEHGHGHSGGHGAHAEDGADEAALADLLDLDAEVLAEHLSDVTAWIAGSAGDPAPRRIVDVGSGTGTGTLALMRRFEGAEVTALDRSTHLLGRLRERAGELGVGSRIRTVEADLDETWPDVGPADLVWASSSLHHMADPDRALAEAAALLRPGGLLAVVEMDSLPRFLPDDIGLGRPGLEARVQAAMDERRAEDMPHFGGDWAARFTAAGFTVRAERHFVVDLDTPPPATARYAHAVLSRSRDGLGDRLDADDLAVLGTLLDGDGPEALLRRTDLTVRTSRQAWLSERG</sequence>
<evidence type="ECO:0000256" key="1">
    <source>
        <dbReference type="ARBA" id="ARBA00022603"/>
    </source>
</evidence>
<dbReference type="GO" id="GO:0032259">
    <property type="term" value="P:methylation"/>
    <property type="evidence" value="ECO:0007669"/>
    <property type="project" value="UniProtKB-KW"/>
</dbReference>
<dbReference type="AlphaFoldDB" id="A0A1H6DYG7"/>
<evidence type="ECO:0000256" key="2">
    <source>
        <dbReference type="ARBA" id="ARBA00022679"/>
    </source>
</evidence>
<evidence type="ECO:0000313" key="5">
    <source>
        <dbReference type="EMBL" id="SEG89655.1"/>
    </source>
</evidence>
<dbReference type="GO" id="GO:0008168">
    <property type="term" value="F:methyltransferase activity"/>
    <property type="evidence" value="ECO:0007669"/>
    <property type="project" value="UniProtKB-KW"/>
</dbReference>
<protein>
    <submittedName>
        <fullName evidence="5">Methyltransferase domain-containing protein</fullName>
    </submittedName>
</protein>
<dbReference type="PANTHER" id="PTHR43861:SF1">
    <property type="entry name" value="TRANS-ACONITATE 2-METHYLTRANSFERASE"/>
    <property type="match status" value="1"/>
</dbReference>
<evidence type="ECO:0000313" key="6">
    <source>
        <dbReference type="Proteomes" id="UP000236754"/>
    </source>
</evidence>
<evidence type="ECO:0000259" key="4">
    <source>
        <dbReference type="Pfam" id="PF13649"/>
    </source>
</evidence>
<feature type="region of interest" description="Disordered" evidence="3">
    <location>
        <begin position="1"/>
        <end position="32"/>
    </location>
</feature>
<dbReference type="InterPro" id="IPR041698">
    <property type="entry name" value="Methyltransf_25"/>
</dbReference>
<dbReference type="Proteomes" id="UP000236754">
    <property type="component" value="Unassembled WGS sequence"/>
</dbReference>
<keyword evidence="1 5" id="KW-0489">Methyltransferase</keyword>
<dbReference type="OrthoDB" id="3382693at2"/>
<accession>A0A1H6DYG7</accession>
<dbReference type="Gene3D" id="3.40.50.150">
    <property type="entry name" value="Vaccinia Virus protein VP39"/>
    <property type="match status" value="1"/>
</dbReference>
<dbReference type="Pfam" id="PF13649">
    <property type="entry name" value="Methyltransf_25"/>
    <property type="match status" value="1"/>
</dbReference>
<dbReference type="GO" id="GO:0017000">
    <property type="term" value="P:antibiotic biosynthetic process"/>
    <property type="evidence" value="ECO:0007669"/>
    <property type="project" value="UniProtKB-ARBA"/>
</dbReference>
<reference evidence="5 6" key="1">
    <citation type="submission" date="2016-10" db="EMBL/GenBank/DDBJ databases">
        <authorList>
            <person name="de Groot N.N."/>
        </authorList>
    </citation>
    <scope>NUCLEOTIDE SEQUENCE [LARGE SCALE GENOMIC DNA]</scope>
    <source>
        <strain evidence="5 6">CGMCC 4.2023</strain>
    </source>
</reference>
<dbReference type="PANTHER" id="PTHR43861">
    <property type="entry name" value="TRANS-ACONITATE 2-METHYLTRANSFERASE-RELATED"/>
    <property type="match status" value="1"/>
</dbReference>
<feature type="domain" description="Methyltransferase" evidence="4">
    <location>
        <begin position="74"/>
        <end position="170"/>
    </location>
</feature>
<keyword evidence="2 5" id="KW-0808">Transferase</keyword>
<keyword evidence="6" id="KW-1185">Reference proteome</keyword>
<feature type="compositionally biased region" description="Basic and acidic residues" evidence="3">
    <location>
        <begin position="1"/>
        <end position="21"/>
    </location>
</feature>
<dbReference type="CDD" id="cd02440">
    <property type="entry name" value="AdoMet_MTases"/>
    <property type="match status" value="1"/>
</dbReference>
<dbReference type="InterPro" id="IPR029063">
    <property type="entry name" value="SAM-dependent_MTases_sf"/>
</dbReference>
<gene>
    <name evidence="5" type="ORF">SAMN05216223_120154</name>
</gene>
<name>A0A1H6DYG7_9ACTN</name>
<dbReference type="SUPFAM" id="SSF53335">
    <property type="entry name" value="S-adenosyl-L-methionine-dependent methyltransferases"/>
    <property type="match status" value="1"/>
</dbReference>
<organism evidence="5 6">
    <name type="scientific">Actinacidiphila yanglinensis</name>
    <dbReference type="NCBI Taxonomy" id="310779"/>
    <lineage>
        <taxon>Bacteria</taxon>
        <taxon>Bacillati</taxon>
        <taxon>Actinomycetota</taxon>
        <taxon>Actinomycetes</taxon>
        <taxon>Kitasatosporales</taxon>
        <taxon>Streptomycetaceae</taxon>
        <taxon>Actinacidiphila</taxon>
    </lineage>
</organism>
<evidence type="ECO:0000256" key="3">
    <source>
        <dbReference type="SAM" id="MobiDB-lite"/>
    </source>
</evidence>